<dbReference type="Proteomes" id="UP000272400">
    <property type="component" value="Unassembled WGS sequence"/>
</dbReference>
<dbReference type="CDD" id="cd11533">
    <property type="entry name" value="NTP-PPase_Af0060_like"/>
    <property type="match status" value="1"/>
</dbReference>
<proteinExistence type="predicted"/>
<gene>
    <name evidence="1" type="ORF">EDD29_6077</name>
</gene>
<dbReference type="InterPro" id="IPR044548">
    <property type="entry name" value="AF0060_NTP-PPase_MazG-like"/>
</dbReference>
<dbReference type="OrthoDB" id="21342at2"/>
<evidence type="ECO:0000313" key="1">
    <source>
        <dbReference type="EMBL" id="ROO88408.1"/>
    </source>
</evidence>
<dbReference type="AlphaFoldDB" id="A0A3N1D5Q1"/>
<evidence type="ECO:0008006" key="3">
    <source>
        <dbReference type="Google" id="ProtNLM"/>
    </source>
</evidence>
<dbReference type="EMBL" id="RJKE01000001">
    <property type="protein sequence ID" value="ROO88408.1"/>
    <property type="molecule type" value="Genomic_DNA"/>
</dbReference>
<name>A0A3N1D5Q1_9ACTN</name>
<accession>A0A3N1D5Q1</accession>
<dbReference type="RefSeq" id="WP_123667655.1">
    <property type="nucleotide sequence ID" value="NZ_RJKE01000001.1"/>
</dbReference>
<reference evidence="1 2" key="1">
    <citation type="submission" date="2018-11" db="EMBL/GenBank/DDBJ databases">
        <title>Sequencing the genomes of 1000 actinobacteria strains.</title>
        <authorList>
            <person name="Klenk H.-P."/>
        </authorList>
    </citation>
    <scope>NUCLEOTIDE SEQUENCE [LARGE SCALE GENOMIC DNA]</scope>
    <source>
        <strain evidence="1 2">DSM 44254</strain>
    </source>
</reference>
<keyword evidence="2" id="KW-1185">Reference proteome</keyword>
<dbReference type="SUPFAM" id="SSF101386">
    <property type="entry name" value="all-alpha NTP pyrophosphatases"/>
    <property type="match status" value="1"/>
</dbReference>
<organism evidence="1 2">
    <name type="scientific">Actinocorallia herbida</name>
    <dbReference type="NCBI Taxonomy" id="58109"/>
    <lineage>
        <taxon>Bacteria</taxon>
        <taxon>Bacillati</taxon>
        <taxon>Actinomycetota</taxon>
        <taxon>Actinomycetes</taxon>
        <taxon>Streptosporangiales</taxon>
        <taxon>Thermomonosporaceae</taxon>
        <taxon>Actinocorallia</taxon>
    </lineage>
</organism>
<dbReference type="Gene3D" id="1.10.287.1080">
    <property type="entry name" value="MazG-like"/>
    <property type="match status" value="1"/>
</dbReference>
<comment type="caution">
    <text evidence="1">The sequence shown here is derived from an EMBL/GenBank/DDBJ whole genome shotgun (WGS) entry which is preliminary data.</text>
</comment>
<sequence length="105" mass="11718">MSVYDPWPSVRRFAAHLDQVNGTGDHERAMRLVKLTEEIGEVSQAYIGLVGQNPRKGRTHTREDVAAELCDVVITAMVALCSFSDDPARALQDKIEKVDARYMEA</sequence>
<evidence type="ECO:0000313" key="2">
    <source>
        <dbReference type="Proteomes" id="UP000272400"/>
    </source>
</evidence>
<protein>
    <recommendedName>
        <fullName evidence="3">MazG-like nucleotide pyrophosphohydrolase family protein</fullName>
    </recommendedName>
</protein>